<dbReference type="OrthoDB" id="240298at2759"/>
<dbReference type="GO" id="GO:0001671">
    <property type="term" value="F:ATPase activator activity"/>
    <property type="evidence" value="ECO:0007669"/>
    <property type="project" value="TreeGrafter"/>
</dbReference>
<dbReference type="PANTHER" id="PTHR12763:SF28">
    <property type="entry name" value="GEO10507P1-RELATED"/>
    <property type="match status" value="1"/>
</dbReference>
<dbReference type="SUPFAM" id="SSF46565">
    <property type="entry name" value="Chaperone J-domain"/>
    <property type="match status" value="1"/>
</dbReference>
<comment type="caution">
    <text evidence="7">The sequence shown here is derived from an EMBL/GenBank/DDBJ whole genome shotgun (WGS) entry which is preliminary data.</text>
</comment>
<evidence type="ECO:0000313" key="8">
    <source>
        <dbReference type="Proteomes" id="UP000038009"/>
    </source>
</evidence>
<keyword evidence="5" id="KW-0496">Mitochondrion</keyword>
<gene>
    <name evidence="7" type="ORF">ABL78_6630</name>
</gene>
<evidence type="ECO:0000313" key="7">
    <source>
        <dbReference type="EMBL" id="KPI84324.1"/>
    </source>
</evidence>
<keyword evidence="3" id="KW-0999">Mitochondrion inner membrane</keyword>
<evidence type="ECO:0000256" key="2">
    <source>
        <dbReference type="ARBA" id="ARBA00022692"/>
    </source>
</evidence>
<dbReference type="AlphaFoldDB" id="A0A0N1II15"/>
<dbReference type="GO" id="GO:0030150">
    <property type="term" value="P:protein import into mitochondrial matrix"/>
    <property type="evidence" value="ECO:0007669"/>
    <property type="project" value="TreeGrafter"/>
</dbReference>
<sequence>MAAPLAAGILVGCGLYYVARIAPRVAQRASAASGAATTRVIRHARPYHQYEYGFQSAMSEREAYMLLGFKENKAEAVIWRPPPEEVKRRYRAMMKDFHSDVSGTPYVAAKLNEAKDVLLK</sequence>
<evidence type="ECO:0000256" key="4">
    <source>
        <dbReference type="ARBA" id="ARBA00022989"/>
    </source>
</evidence>
<dbReference type="OMA" id="HQYEYGF"/>
<dbReference type="Proteomes" id="UP000038009">
    <property type="component" value="Unassembled WGS sequence"/>
</dbReference>
<protein>
    <recommendedName>
        <fullName evidence="9">J domain-containing protein</fullName>
    </recommendedName>
</protein>
<comment type="subcellular location">
    <subcellularLocation>
        <location evidence="1">Mitochondrion inner membrane</location>
    </subcellularLocation>
</comment>
<organism evidence="7 8">
    <name type="scientific">Leptomonas seymouri</name>
    <dbReference type="NCBI Taxonomy" id="5684"/>
    <lineage>
        <taxon>Eukaryota</taxon>
        <taxon>Discoba</taxon>
        <taxon>Euglenozoa</taxon>
        <taxon>Kinetoplastea</taxon>
        <taxon>Metakinetoplastina</taxon>
        <taxon>Trypanosomatida</taxon>
        <taxon>Trypanosomatidae</taxon>
        <taxon>Leishmaniinae</taxon>
        <taxon>Leptomonas</taxon>
    </lineage>
</organism>
<evidence type="ECO:0008006" key="9">
    <source>
        <dbReference type="Google" id="ProtNLM"/>
    </source>
</evidence>
<dbReference type="Gene3D" id="1.10.287.110">
    <property type="entry name" value="DnaJ domain"/>
    <property type="match status" value="1"/>
</dbReference>
<evidence type="ECO:0000256" key="5">
    <source>
        <dbReference type="ARBA" id="ARBA00023128"/>
    </source>
</evidence>
<keyword evidence="8" id="KW-1185">Reference proteome</keyword>
<dbReference type="GO" id="GO:0001405">
    <property type="term" value="C:PAM complex, Tim23 associated import motor"/>
    <property type="evidence" value="ECO:0007669"/>
    <property type="project" value="TreeGrafter"/>
</dbReference>
<proteinExistence type="predicted"/>
<keyword evidence="2" id="KW-0812">Transmembrane</keyword>
<keyword evidence="4" id="KW-1133">Transmembrane helix</keyword>
<evidence type="ECO:0000256" key="6">
    <source>
        <dbReference type="ARBA" id="ARBA00023136"/>
    </source>
</evidence>
<dbReference type="PANTHER" id="PTHR12763">
    <property type="match status" value="1"/>
</dbReference>
<evidence type="ECO:0000256" key="3">
    <source>
        <dbReference type="ARBA" id="ARBA00022792"/>
    </source>
</evidence>
<evidence type="ECO:0000256" key="1">
    <source>
        <dbReference type="ARBA" id="ARBA00004273"/>
    </source>
</evidence>
<dbReference type="EMBL" id="LJSK01000269">
    <property type="protein sequence ID" value="KPI84324.1"/>
    <property type="molecule type" value="Genomic_DNA"/>
</dbReference>
<accession>A0A0N1II15</accession>
<reference evidence="7 8" key="1">
    <citation type="journal article" date="2015" name="PLoS Pathog.">
        <title>Leptomonas seymouri: Adaptations to the Dixenous Life Cycle Analyzed by Genome Sequencing, Transcriptome Profiling and Co-infection with Leishmania donovani.</title>
        <authorList>
            <person name="Kraeva N."/>
            <person name="Butenko A."/>
            <person name="Hlavacova J."/>
            <person name="Kostygov A."/>
            <person name="Myskova J."/>
            <person name="Grybchuk D."/>
            <person name="Lestinova T."/>
            <person name="Votypka J."/>
            <person name="Volf P."/>
            <person name="Opperdoes F."/>
            <person name="Flegontov P."/>
            <person name="Lukes J."/>
            <person name="Yurchenko V."/>
        </authorList>
    </citation>
    <scope>NUCLEOTIDE SEQUENCE [LARGE SCALE GENOMIC DNA]</scope>
    <source>
        <strain evidence="7 8">ATCC 30220</strain>
    </source>
</reference>
<keyword evidence="6" id="KW-0472">Membrane</keyword>
<name>A0A0N1II15_LEPSE</name>
<dbReference type="VEuPathDB" id="TriTrypDB:Lsey_0269_0090"/>
<dbReference type="InterPro" id="IPR036869">
    <property type="entry name" value="J_dom_sf"/>
</dbReference>
<dbReference type="FunFam" id="1.10.287.110:FF:000154">
    <property type="entry name" value="Hypothetical_protein_-_conserved"/>
    <property type="match status" value="1"/>
</dbReference>